<reference evidence="2" key="1">
    <citation type="journal article" date="2019" name="Int. J. Syst. Evol. Microbiol.">
        <title>The Global Catalogue of Microorganisms (GCM) 10K type strain sequencing project: providing services to taxonomists for standard genome sequencing and annotation.</title>
        <authorList>
            <consortium name="The Broad Institute Genomics Platform"/>
            <consortium name="The Broad Institute Genome Sequencing Center for Infectious Disease"/>
            <person name="Wu L."/>
            <person name="Ma J."/>
        </authorList>
    </citation>
    <scope>NUCLEOTIDE SEQUENCE [LARGE SCALE GENOMIC DNA]</scope>
    <source>
        <strain evidence="2">JCM 31290</strain>
    </source>
</reference>
<proteinExistence type="predicted"/>
<evidence type="ECO:0000313" key="2">
    <source>
        <dbReference type="Proteomes" id="UP001501115"/>
    </source>
</evidence>
<accession>A0ABP8FIW8</accession>
<keyword evidence="2" id="KW-1185">Reference proteome</keyword>
<comment type="caution">
    <text evidence="1">The sequence shown here is derived from an EMBL/GenBank/DDBJ whole genome shotgun (WGS) entry which is preliminary data.</text>
</comment>
<organism evidence="1 2">
    <name type="scientific">Streptomyces venetus</name>
    <dbReference type="NCBI Taxonomy" id="1701086"/>
    <lineage>
        <taxon>Bacteria</taxon>
        <taxon>Bacillati</taxon>
        <taxon>Actinomycetota</taxon>
        <taxon>Actinomycetes</taxon>
        <taxon>Kitasatosporales</taxon>
        <taxon>Streptomycetaceae</taxon>
        <taxon>Streptomyces</taxon>
    </lineage>
</organism>
<dbReference type="EMBL" id="BAABET010000003">
    <property type="protein sequence ID" value="GAA4304873.1"/>
    <property type="molecule type" value="Genomic_DNA"/>
</dbReference>
<dbReference type="Proteomes" id="UP001501115">
    <property type="component" value="Unassembled WGS sequence"/>
</dbReference>
<gene>
    <name evidence="1" type="ORF">GCM10023086_22350</name>
</gene>
<sequence>MKTPHAAAGATVAAFLPAGHRLLRTVTYAHPASGGTALKSSVRY</sequence>
<name>A0ABP8FIW8_9ACTN</name>
<dbReference type="RefSeq" id="WP_345661236.1">
    <property type="nucleotide sequence ID" value="NZ_BAABET010000003.1"/>
</dbReference>
<evidence type="ECO:0000313" key="1">
    <source>
        <dbReference type="EMBL" id="GAA4304873.1"/>
    </source>
</evidence>
<protein>
    <submittedName>
        <fullName evidence="1">Uncharacterized protein</fullName>
    </submittedName>
</protein>